<evidence type="ECO:0000313" key="11">
    <source>
        <dbReference type="Proteomes" id="UP000054725"/>
    </source>
</evidence>
<keyword evidence="6 7" id="KW-0456">Lyase</keyword>
<dbReference type="InterPro" id="IPR050401">
    <property type="entry name" value="Cyclic_nucleotide_synthase"/>
</dbReference>
<dbReference type="Proteomes" id="UP000054725">
    <property type="component" value="Unassembled WGS sequence"/>
</dbReference>
<name>A0A0W0WUZ2_9GAMM</name>
<evidence type="ECO:0000259" key="9">
    <source>
        <dbReference type="PROSITE" id="PS50125"/>
    </source>
</evidence>
<evidence type="ECO:0000256" key="4">
    <source>
        <dbReference type="ARBA" id="ARBA00022989"/>
    </source>
</evidence>
<evidence type="ECO:0000313" key="10">
    <source>
        <dbReference type="EMBL" id="KTD36141.1"/>
    </source>
</evidence>
<keyword evidence="2 8" id="KW-0812">Transmembrane</keyword>
<comment type="similarity">
    <text evidence="7">Belongs to the adenylyl cyclase class-4/guanylyl cyclase family.</text>
</comment>
<dbReference type="PANTHER" id="PTHR11920:SF335">
    <property type="entry name" value="GUANYLATE CYCLASE"/>
    <property type="match status" value="1"/>
</dbReference>
<feature type="domain" description="Guanylate cyclase" evidence="9">
    <location>
        <begin position="254"/>
        <end position="380"/>
    </location>
</feature>
<dbReference type="GO" id="GO:0016020">
    <property type="term" value="C:membrane"/>
    <property type="evidence" value="ECO:0007669"/>
    <property type="project" value="UniProtKB-SubCell"/>
</dbReference>
<evidence type="ECO:0000256" key="1">
    <source>
        <dbReference type="ARBA" id="ARBA00004370"/>
    </source>
</evidence>
<evidence type="ECO:0000256" key="5">
    <source>
        <dbReference type="ARBA" id="ARBA00023136"/>
    </source>
</evidence>
<dbReference type="STRING" id="45070.Lnau_1125"/>
<keyword evidence="11" id="KW-1185">Reference proteome</keyword>
<dbReference type="OrthoDB" id="9806704at2"/>
<organism evidence="10 11">
    <name type="scientific">Legionella nautarum</name>
    <dbReference type="NCBI Taxonomy" id="45070"/>
    <lineage>
        <taxon>Bacteria</taxon>
        <taxon>Pseudomonadati</taxon>
        <taxon>Pseudomonadota</taxon>
        <taxon>Gammaproteobacteria</taxon>
        <taxon>Legionellales</taxon>
        <taxon>Legionellaceae</taxon>
        <taxon>Legionella</taxon>
    </lineage>
</organism>
<dbReference type="InterPro" id="IPR029787">
    <property type="entry name" value="Nucleotide_cyclase"/>
</dbReference>
<evidence type="ECO:0000256" key="7">
    <source>
        <dbReference type="RuleBase" id="RU000405"/>
    </source>
</evidence>
<dbReference type="Pfam" id="PF00211">
    <property type="entry name" value="Guanylate_cyc"/>
    <property type="match status" value="1"/>
</dbReference>
<dbReference type="GO" id="GO:0004016">
    <property type="term" value="F:adenylate cyclase activity"/>
    <property type="evidence" value="ECO:0007669"/>
    <property type="project" value="UniProtKB-ARBA"/>
</dbReference>
<evidence type="ECO:0000256" key="3">
    <source>
        <dbReference type="ARBA" id="ARBA00022741"/>
    </source>
</evidence>
<dbReference type="InterPro" id="IPR018297">
    <property type="entry name" value="A/G_cyclase_CS"/>
</dbReference>
<feature type="transmembrane region" description="Helical" evidence="8">
    <location>
        <begin position="185"/>
        <end position="206"/>
    </location>
</feature>
<sequence length="428" mass="48827">MIRRSNLYLFIFLGIFSSLVLVGGILSPLLLHYIRATYLSMSTMVHQHEAEMFGRFISKLIEEGEPKEKVIDAFQHSLNNTEMYRGYLYLVNENTGVFLAHPDRNVVGRNAGELDADFLPINDHKTMKWSTAMKEKKLAQGGMLKMPTGRVEIFNSFLVPSTDFRVFSHENLKRLNREIAKLQRITILIFILLGFLIALPASYAALKVSRRYERTIEEEQDKSERLLLNILPLSIAKRLKAQETNIANRYEDVSILFVDIVDFTSLAAQMSPERLVEILSYVFSQFDAISVRHGLEKIKTMGDAYMVAGGVPEFKENHLKCCIEAGFQMMELITKEFNADIQLHVRMGLHVGPVVAGVIGTHKFTYDLWGETVNIASRLESMGSPGYIHCSEMVYERMKDEYKFLPRKKMVLKGMGEVSTYFLVPRGA</sequence>
<dbReference type="PROSITE" id="PS00452">
    <property type="entry name" value="GUANYLATE_CYCLASE_1"/>
    <property type="match status" value="1"/>
</dbReference>
<dbReference type="Gene3D" id="3.30.70.1230">
    <property type="entry name" value="Nucleotide cyclase"/>
    <property type="match status" value="1"/>
</dbReference>
<accession>A0A0W0WUZ2</accession>
<reference evidence="10 11" key="1">
    <citation type="submission" date="2015-11" db="EMBL/GenBank/DDBJ databases">
        <title>Genomic analysis of 38 Legionella species identifies large and diverse effector repertoires.</title>
        <authorList>
            <person name="Burstein D."/>
            <person name="Amaro F."/>
            <person name="Zusman T."/>
            <person name="Lifshitz Z."/>
            <person name="Cohen O."/>
            <person name="Gilbert J.A."/>
            <person name="Pupko T."/>
            <person name="Shuman H.A."/>
            <person name="Segal G."/>
        </authorList>
    </citation>
    <scope>NUCLEOTIDE SEQUENCE [LARGE SCALE GENOMIC DNA]</scope>
    <source>
        <strain evidence="10 11">ATCC 49506</strain>
    </source>
</reference>
<dbReference type="PROSITE" id="PS50125">
    <property type="entry name" value="GUANYLATE_CYCLASE_2"/>
    <property type="match status" value="1"/>
</dbReference>
<dbReference type="GO" id="GO:0000166">
    <property type="term" value="F:nucleotide binding"/>
    <property type="evidence" value="ECO:0007669"/>
    <property type="project" value="UniProtKB-KW"/>
</dbReference>
<keyword evidence="5 8" id="KW-0472">Membrane</keyword>
<comment type="caution">
    <text evidence="10">The sequence shown here is derived from an EMBL/GenBank/DDBJ whole genome shotgun (WGS) entry which is preliminary data.</text>
</comment>
<evidence type="ECO:0000256" key="8">
    <source>
        <dbReference type="SAM" id="Phobius"/>
    </source>
</evidence>
<dbReference type="PANTHER" id="PTHR11920">
    <property type="entry name" value="GUANYLYL CYCLASE"/>
    <property type="match status" value="1"/>
</dbReference>
<protein>
    <submittedName>
        <fullName evidence="10">Guanylate cyclase</fullName>
    </submittedName>
</protein>
<dbReference type="AlphaFoldDB" id="A0A0W0WUZ2"/>
<dbReference type="PATRIC" id="fig|45070.6.peg.1189"/>
<evidence type="ECO:0000256" key="6">
    <source>
        <dbReference type="ARBA" id="ARBA00023239"/>
    </source>
</evidence>
<keyword evidence="4 8" id="KW-1133">Transmembrane helix</keyword>
<dbReference type="InterPro" id="IPR001054">
    <property type="entry name" value="A/G_cyclase"/>
</dbReference>
<evidence type="ECO:0000256" key="2">
    <source>
        <dbReference type="ARBA" id="ARBA00022692"/>
    </source>
</evidence>
<gene>
    <name evidence="10" type="ORF">Lnau_1125</name>
</gene>
<dbReference type="RefSeq" id="WP_058504164.1">
    <property type="nucleotide sequence ID" value="NZ_CAAAIF010000001.1"/>
</dbReference>
<dbReference type="GO" id="GO:0009190">
    <property type="term" value="P:cyclic nucleotide biosynthetic process"/>
    <property type="evidence" value="ECO:0007669"/>
    <property type="project" value="InterPro"/>
</dbReference>
<feature type="transmembrane region" description="Helical" evidence="8">
    <location>
        <begin position="7"/>
        <end position="34"/>
    </location>
</feature>
<dbReference type="SMART" id="SM00044">
    <property type="entry name" value="CYCc"/>
    <property type="match status" value="1"/>
</dbReference>
<dbReference type="CDD" id="cd07302">
    <property type="entry name" value="CHD"/>
    <property type="match status" value="1"/>
</dbReference>
<proteinExistence type="inferred from homology"/>
<dbReference type="GO" id="GO:0035556">
    <property type="term" value="P:intracellular signal transduction"/>
    <property type="evidence" value="ECO:0007669"/>
    <property type="project" value="InterPro"/>
</dbReference>
<keyword evidence="3" id="KW-0547">Nucleotide-binding</keyword>
<comment type="subcellular location">
    <subcellularLocation>
        <location evidence="1">Membrane</location>
    </subcellularLocation>
</comment>
<dbReference type="SUPFAM" id="SSF55073">
    <property type="entry name" value="Nucleotide cyclase"/>
    <property type="match status" value="1"/>
</dbReference>
<dbReference type="EMBL" id="LNYO01000013">
    <property type="protein sequence ID" value="KTD36141.1"/>
    <property type="molecule type" value="Genomic_DNA"/>
</dbReference>